<organism evidence="1">
    <name type="scientific">marine sediment metagenome</name>
    <dbReference type="NCBI Taxonomy" id="412755"/>
    <lineage>
        <taxon>unclassified sequences</taxon>
        <taxon>metagenomes</taxon>
        <taxon>ecological metagenomes</taxon>
    </lineage>
</organism>
<proteinExistence type="predicted"/>
<comment type="caution">
    <text evidence="1">The sequence shown here is derived from an EMBL/GenBank/DDBJ whole genome shotgun (WGS) entry which is preliminary data.</text>
</comment>
<dbReference type="EMBL" id="BARU01005826">
    <property type="protein sequence ID" value="GAH41901.1"/>
    <property type="molecule type" value="Genomic_DNA"/>
</dbReference>
<name>X1F8D8_9ZZZZ</name>
<protein>
    <recommendedName>
        <fullName evidence="2">C2H2-type domain-containing protein</fullName>
    </recommendedName>
</protein>
<dbReference type="AlphaFoldDB" id="X1F8D8"/>
<evidence type="ECO:0008006" key="2">
    <source>
        <dbReference type="Google" id="ProtNLM"/>
    </source>
</evidence>
<sequence>MTKRKKPLTCKVCGKKFSHSAKSHPFGRLSRHMWKSHKSYMKRKQNAGKRKAKKKNAIRPLDRELMAIDDILLSNALGGARQYDATHEQLGGLLIEALLPIAVEGIAKAIKKKRAKKQ</sequence>
<reference evidence="1" key="1">
    <citation type="journal article" date="2014" name="Front. Microbiol.">
        <title>High frequency of phylogenetically diverse reductive dehalogenase-homologous genes in deep subseafloor sedimentary metagenomes.</title>
        <authorList>
            <person name="Kawai M."/>
            <person name="Futagami T."/>
            <person name="Toyoda A."/>
            <person name="Takaki Y."/>
            <person name="Nishi S."/>
            <person name="Hori S."/>
            <person name="Arai W."/>
            <person name="Tsubouchi T."/>
            <person name="Morono Y."/>
            <person name="Uchiyama I."/>
            <person name="Ito T."/>
            <person name="Fujiyama A."/>
            <person name="Inagaki F."/>
            <person name="Takami H."/>
        </authorList>
    </citation>
    <scope>NUCLEOTIDE SEQUENCE</scope>
    <source>
        <strain evidence="1">Expedition CK06-06</strain>
    </source>
</reference>
<accession>X1F8D8</accession>
<gene>
    <name evidence="1" type="ORF">S03H2_11409</name>
</gene>
<evidence type="ECO:0000313" key="1">
    <source>
        <dbReference type="EMBL" id="GAH41901.1"/>
    </source>
</evidence>